<sequence>MKYILTNVDKGELSIEIAKKINLKPSKKIQIQVPFSEITTIEKSGLRIVFLKKTQFQLKS</sequence>
<dbReference type="EMBL" id="BMGL01000010">
    <property type="protein sequence ID" value="GGE17372.1"/>
    <property type="molecule type" value="Genomic_DNA"/>
</dbReference>
<comment type="caution">
    <text evidence="1">The sequence shown here is derived from an EMBL/GenBank/DDBJ whole genome shotgun (WGS) entry which is preliminary data.</text>
</comment>
<evidence type="ECO:0000313" key="1">
    <source>
        <dbReference type="EMBL" id="GGE17372.1"/>
    </source>
</evidence>
<reference evidence="1 2" key="1">
    <citation type="journal article" date="2014" name="Int. J. Syst. Evol. Microbiol.">
        <title>Complete genome sequence of Corynebacterium casei LMG S-19264T (=DSM 44701T), isolated from a smear-ripened cheese.</title>
        <authorList>
            <consortium name="US DOE Joint Genome Institute (JGI-PGF)"/>
            <person name="Walter F."/>
            <person name="Albersmeier A."/>
            <person name="Kalinowski J."/>
            <person name="Ruckert C."/>
        </authorList>
    </citation>
    <scope>NUCLEOTIDE SEQUENCE [LARGE SCALE GENOMIC DNA]</scope>
    <source>
        <strain evidence="1 2">CGMCC 1.12925</strain>
    </source>
</reference>
<keyword evidence="2" id="KW-1185">Reference proteome</keyword>
<accession>A0A917EAZ4</accession>
<organism evidence="1 2">
    <name type="scientific">Psychroflexus salis</name>
    <dbReference type="NCBI Taxonomy" id="1526574"/>
    <lineage>
        <taxon>Bacteria</taxon>
        <taxon>Pseudomonadati</taxon>
        <taxon>Bacteroidota</taxon>
        <taxon>Flavobacteriia</taxon>
        <taxon>Flavobacteriales</taxon>
        <taxon>Flavobacteriaceae</taxon>
        <taxon>Psychroflexus</taxon>
    </lineage>
</organism>
<evidence type="ECO:0000313" key="2">
    <source>
        <dbReference type="Proteomes" id="UP000599688"/>
    </source>
</evidence>
<protein>
    <submittedName>
        <fullName evidence="1">Uncharacterized protein</fullName>
    </submittedName>
</protein>
<name>A0A917EAZ4_9FLAO</name>
<proteinExistence type="predicted"/>
<gene>
    <name evidence="1" type="ORF">GCM10010831_18300</name>
</gene>
<dbReference type="AlphaFoldDB" id="A0A917EAZ4"/>
<dbReference type="Proteomes" id="UP000599688">
    <property type="component" value="Unassembled WGS sequence"/>
</dbReference>